<evidence type="ECO:0000256" key="4">
    <source>
        <dbReference type="ARBA" id="ARBA00022825"/>
    </source>
</evidence>
<dbReference type="PANTHER" id="PTHR43806">
    <property type="entry name" value="PEPTIDASE S8"/>
    <property type="match status" value="1"/>
</dbReference>
<keyword evidence="10" id="KW-1185">Reference proteome</keyword>
<dbReference type="PROSITE" id="PS00137">
    <property type="entry name" value="SUBTILASE_HIS"/>
    <property type="match status" value="1"/>
</dbReference>
<evidence type="ECO:0000256" key="6">
    <source>
        <dbReference type="RuleBase" id="RU003355"/>
    </source>
</evidence>
<dbReference type="EMBL" id="JAKLTQ010000006">
    <property type="protein sequence ID" value="MCG2622371.1"/>
    <property type="molecule type" value="Genomic_DNA"/>
</dbReference>
<dbReference type="InterPro" id="IPR050131">
    <property type="entry name" value="Peptidase_S8_subtilisin-like"/>
</dbReference>
<keyword evidence="2 5" id="KW-0645">Protease</keyword>
<sequence length="434" mass="43785">MIEPDLPASAGIPPEAGSPAGRGAAVTTGRYIVVFAEDGYEPASVLGSAGLSNVASSRDFQDRAVDITDASGADATVFETLGIAVVSASQEQLSALQGTGGPHPVVLSVSPELVHHVLGPAEYVRGYRDGVADLSARLDGGAAAAAAAPAFEDSNQSTWGLQATRAVQSAVSGHGVKVAILDTGFDAAHPDFAGRSITTQSFVQGESAQDGHGHGTHCTGTACGPRLPSTGPRYGIAYGADIFAGKVLSNAGSGTDAAILAGIDWAVANGCAVVSMSFGANLAQAHPPYTAAGQRALDRGVLLIAAAGNNAQRPQGNFGFVGVPANSPYIMAVGALDQQLAVPYFSARSLPGRGGQVDVAGPGWQVYSSWPMPGRYRSISGTSMAAPHAAGVAALWAEATGFRGRELWSVLAQESDRLLAASADVGSGLVIAPQ</sequence>
<accession>A0ABS9L6X3</accession>
<dbReference type="InterPro" id="IPR023828">
    <property type="entry name" value="Peptidase_S8_Ser-AS"/>
</dbReference>
<comment type="caution">
    <text evidence="9">The sequence shown here is derived from an EMBL/GenBank/DDBJ whole genome shotgun (WGS) entry which is preliminary data.</text>
</comment>
<protein>
    <submittedName>
        <fullName evidence="9">S8 family serine peptidase</fullName>
    </submittedName>
</protein>
<feature type="active site" description="Charge relay system" evidence="5">
    <location>
        <position position="214"/>
    </location>
</feature>
<feature type="region of interest" description="Disordered" evidence="7">
    <location>
        <begin position="1"/>
        <end position="22"/>
    </location>
</feature>
<keyword evidence="3 5" id="KW-0378">Hydrolase</keyword>
<evidence type="ECO:0000256" key="3">
    <source>
        <dbReference type="ARBA" id="ARBA00022801"/>
    </source>
</evidence>
<dbReference type="Pfam" id="PF00082">
    <property type="entry name" value="Peptidase_S8"/>
    <property type="match status" value="1"/>
</dbReference>
<dbReference type="InterPro" id="IPR000209">
    <property type="entry name" value="Peptidase_S8/S53_dom"/>
</dbReference>
<dbReference type="InterPro" id="IPR022398">
    <property type="entry name" value="Peptidase_S8_His-AS"/>
</dbReference>
<dbReference type="Proteomes" id="UP001165368">
    <property type="component" value="Unassembled WGS sequence"/>
</dbReference>
<proteinExistence type="inferred from homology"/>
<dbReference type="PRINTS" id="PR00723">
    <property type="entry name" value="SUBTILISIN"/>
</dbReference>
<evidence type="ECO:0000256" key="5">
    <source>
        <dbReference type="PROSITE-ProRule" id="PRU01240"/>
    </source>
</evidence>
<reference evidence="9" key="1">
    <citation type="submission" date="2022-01" db="EMBL/GenBank/DDBJ databases">
        <authorList>
            <person name="Jo J.-H."/>
            <person name="Im W.-T."/>
        </authorList>
    </citation>
    <scope>NUCLEOTIDE SEQUENCE</scope>
    <source>
        <strain evidence="9">I2-34</strain>
    </source>
</reference>
<gene>
    <name evidence="9" type="ORF">LVY72_10635</name>
</gene>
<evidence type="ECO:0000256" key="2">
    <source>
        <dbReference type="ARBA" id="ARBA00022670"/>
    </source>
</evidence>
<name>A0ABS9L6X3_9MICC</name>
<dbReference type="PROSITE" id="PS51892">
    <property type="entry name" value="SUBTILASE"/>
    <property type="match status" value="1"/>
</dbReference>
<dbReference type="InterPro" id="IPR036852">
    <property type="entry name" value="Peptidase_S8/S53_dom_sf"/>
</dbReference>
<dbReference type="PANTHER" id="PTHR43806:SF11">
    <property type="entry name" value="CEREVISIN-RELATED"/>
    <property type="match status" value="1"/>
</dbReference>
<evidence type="ECO:0000256" key="7">
    <source>
        <dbReference type="SAM" id="MobiDB-lite"/>
    </source>
</evidence>
<dbReference type="InterPro" id="IPR015500">
    <property type="entry name" value="Peptidase_S8_subtilisin-rel"/>
</dbReference>
<feature type="active site" description="Charge relay system" evidence="5">
    <location>
        <position position="182"/>
    </location>
</feature>
<keyword evidence="4 5" id="KW-0720">Serine protease</keyword>
<feature type="active site" description="Charge relay system" evidence="5">
    <location>
        <position position="383"/>
    </location>
</feature>
<evidence type="ECO:0000256" key="1">
    <source>
        <dbReference type="ARBA" id="ARBA00011073"/>
    </source>
</evidence>
<dbReference type="SUPFAM" id="SSF52743">
    <property type="entry name" value="Subtilisin-like"/>
    <property type="match status" value="1"/>
</dbReference>
<dbReference type="Gene3D" id="3.40.50.200">
    <property type="entry name" value="Peptidase S8/S53 domain"/>
    <property type="match status" value="1"/>
</dbReference>
<evidence type="ECO:0000313" key="10">
    <source>
        <dbReference type="Proteomes" id="UP001165368"/>
    </source>
</evidence>
<feature type="domain" description="Peptidase S8/S53" evidence="8">
    <location>
        <begin position="173"/>
        <end position="399"/>
    </location>
</feature>
<comment type="similarity">
    <text evidence="1 5 6">Belongs to the peptidase S8 family.</text>
</comment>
<evidence type="ECO:0000259" key="8">
    <source>
        <dbReference type="Pfam" id="PF00082"/>
    </source>
</evidence>
<organism evidence="9 10">
    <name type="scientific">Arthrobacter hankyongi</name>
    <dbReference type="NCBI Taxonomy" id="2904801"/>
    <lineage>
        <taxon>Bacteria</taxon>
        <taxon>Bacillati</taxon>
        <taxon>Actinomycetota</taxon>
        <taxon>Actinomycetes</taxon>
        <taxon>Micrococcales</taxon>
        <taxon>Micrococcaceae</taxon>
        <taxon>Arthrobacter</taxon>
    </lineage>
</organism>
<dbReference type="RefSeq" id="WP_237820595.1">
    <property type="nucleotide sequence ID" value="NZ_JAKLTQ010000006.1"/>
</dbReference>
<dbReference type="PROSITE" id="PS00136">
    <property type="entry name" value="SUBTILASE_ASP"/>
    <property type="match status" value="1"/>
</dbReference>
<dbReference type="InterPro" id="IPR023827">
    <property type="entry name" value="Peptidase_S8_Asp-AS"/>
</dbReference>
<dbReference type="PROSITE" id="PS00138">
    <property type="entry name" value="SUBTILASE_SER"/>
    <property type="match status" value="1"/>
</dbReference>
<evidence type="ECO:0000313" key="9">
    <source>
        <dbReference type="EMBL" id="MCG2622371.1"/>
    </source>
</evidence>